<evidence type="ECO:0000313" key="1">
    <source>
        <dbReference type="EMBL" id="GAA4171783.1"/>
    </source>
</evidence>
<dbReference type="InterPro" id="IPR058240">
    <property type="entry name" value="rSAM_sf"/>
</dbReference>
<accession>A0ABP7ZWG2</accession>
<dbReference type="Proteomes" id="UP001500167">
    <property type="component" value="Unassembled WGS sequence"/>
</dbReference>
<dbReference type="InterPro" id="IPR026497">
    <property type="entry name" value="GRASP-with-SPASM"/>
</dbReference>
<dbReference type="SUPFAM" id="SSF102114">
    <property type="entry name" value="Radical SAM enzymes"/>
    <property type="match status" value="1"/>
</dbReference>
<dbReference type="InterPro" id="IPR013785">
    <property type="entry name" value="Aldolase_TIM"/>
</dbReference>
<evidence type="ECO:0000313" key="2">
    <source>
        <dbReference type="Proteomes" id="UP001500167"/>
    </source>
</evidence>
<dbReference type="RefSeq" id="WP_346084936.1">
    <property type="nucleotide sequence ID" value="NZ_BAAAZK010000002.1"/>
</dbReference>
<dbReference type="Gene3D" id="3.20.20.70">
    <property type="entry name" value="Aldolase class I"/>
    <property type="match status" value="1"/>
</dbReference>
<reference evidence="2" key="1">
    <citation type="journal article" date="2019" name="Int. J. Syst. Evol. Microbiol.">
        <title>The Global Catalogue of Microorganisms (GCM) 10K type strain sequencing project: providing services to taxonomists for standard genome sequencing and annotation.</title>
        <authorList>
            <consortium name="The Broad Institute Genomics Platform"/>
            <consortium name="The Broad Institute Genome Sequencing Center for Infectious Disease"/>
            <person name="Wu L."/>
            <person name="Ma J."/>
        </authorList>
    </citation>
    <scope>NUCLEOTIDE SEQUENCE [LARGE SCALE GENOMIC DNA]</scope>
    <source>
        <strain evidence="2">JCM 16722</strain>
    </source>
</reference>
<sequence length="339" mass="39136">MGKDEFLILYPVCKTVRGARRGMICDLQNLSYHLVPNSLIDIIDQLSITPVDQLYQETEGEEKPILAEYINFIISKRLGFVTASPELFPPLSDMFEYPSLVSNAIISIDEHSAHNYKLIFSELSELNCKGLELRFLNTPGNEELFNLLTLIQNTRIQSIDLIIKHTEFLTPDFFSKLTGQFRRLNYIQVHSAPMNEEIEIKDNYSFLRYTSKCILDHSFCGRINEKNFSPNMMLFTESIHFNNCLNKKISIDERGKIKNCPSMTNDFGQHGNVSLIKVINDKNFSALWGITKDQVEICQVCEFRYICIDCRAYRSTESITSKPLKCAYNPYLAQWETLN</sequence>
<keyword evidence="2" id="KW-1185">Reference proteome</keyword>
<organism evidence="1 2">
    <name type="scientific">Sphingobacterium ginsenosidimutans</name>
    <dbReference type="NCBI Taxonomy" id="687845"/>
    <lineage>
        <taxon>Bacteria</taxon>
        <taxon>Pseudomonadati</taxon>
        <taxon>Bacteroidota</taxon>
        <taxon>Sphingobacteriia</taxon>
        <taxon>Sphingobacteriales</taxon>
        <taxon>Sphingobacteriaceae</taxon>
        <taxon>Sphingobacterium</taxon>
    </lineage>
</organism>
<protein>
    <recommendedName>
        <fullName evidence="3">Grasp-with-spasm system SPASM domain peptide maturase</fullName>
    </recommendedName>
</protein>
<name>A0ABP7ZWG2_9SPHI</name>
<dbReference type="NCBIfam" id="TIGR04193">
    <property type="entry name" value="SPASM_w_grasp"/>
    <property type="match status" value="1"/>
</dbReference>
<dbReference type="EMBL" id="BAAAZK010000002">
    <property type="protein sequence ID" value="GAA4171783.1"/>
    <property type="molecule type" value="Genomic_DNA"/>
</dbReference>
<comment type="caution">
    <text evidence="1">The sequence shown here is derived from an EMBL/GenBank/DDBJ whole genome shotgun (WGS) entry which is preliminary data.</text>
</comment>
<gene>
    <name evidence="1" type="ORF">GCM10022218_12390</name>
</gene>
<evidence type="ECO:0008006" key="3">
    <source>
        <dbReference type="Google" id="ProtNLM"/>
    </source>
</evidence>
<proteinExistence type="predicted"/>